<accession>A0ABP7NVE8</accession>
<evidence type="ECO:0000313" key="10">
    <source>
        <dbReference type="Proteomes" id="UP001418444"/>
    </source>
</evidence>
<dbReference type="PANTHER" id="PTHR30472">
    <property type="entry name" value="FERRIC ENTEROBACTIN TRANSPORT SYSTEM PERMEASE PROTEIN"/>
    <property type="match status" value="1"/>
</dbReference>
<sequence length="367" mass="37645">MTHRQQSPQRKFPHRRIHGGRSVLSVGPATWPLDPRLLLVGAGATILVIVLFLISISIGFTTPVDVARILLGGGTRGENVVVFDDALPRALVAALVGFGLGLAGSLTQIITRNPLATPDLLGITAGASVGAVLAITMGTTWGAWLAELGTPIAALLGGLVAAALMAALSYRRGSDIGMNTLRLILIGVGLTWTLQAVTAYLLARAQEWDASRAQRWIVGSISYATWQVVPAALIAVVVGIVWAMISARDLRALGLGLDTSRSLGLRVGPVVTGTLVVAVIVASLSVSAAGPIAFVGLLAPQIAMRLAATPQPTPVTAGLTGAALVLFADVLTRTALPGGLPVGVVTAALGGPFLIYLMIQAARKATA</sequence>
<evidence type="ECO:0000256" key="8">
    <source>
        <dbReference type="SAM" id="Phobius"/>
    </source>
</evidence>
<proteinExistence type="inferred from homology"/>
<feature type="transmembrane region" description="Helical" evidence="8">
    <location>
        <begin position="90"/>
        <end position="111"/>
    </location>
</feature>
<dbReference type="SUPFAM" id="SSF81345">
    <property type="entry name" value="ABC transporter involved in vitamin B12 uptake, BtuC"/>
    <property type="match status" value="1"/>
</dbReference>
<evidence type="ECO:0000256" key="1">
    <source>
        <dbReference type="ARBA" id="ARBA00004651"/>
    </source>
</evidence>
<organism evidence="9 10">
    <name type="scientific">Gordonia caeni</name>
    <dbReference type="NCBI Taxonomy" id="1007097"/>
    <lineage>
        <taxon>Bacteria</taxon>
        <taxon>Bacillati</taxon>
        <taxon>Actinomycetota</taxon>
        <taxon>Actinomycetes</taxon>
        <taxon>Mycobacteriales</taxon>
        <taxon>Gordoniaceae</taxon>
        <taxon>Gordonia</taxon>
    </lineage>
</organism>
<dbReference type="EMBL" id="BAAAZW010000003">
    <property type="protein sequence ID" value="GAA3954889.1"/>
    <property type="molecule type" value="Genomic_DNA"/>
</dbReference>
<dbReference type="InterPro" id="IPR000522">
    <property type="entry name" value="ABC_transptr_permease_BtuC"/>
</dbReference>
<gene>
    <name evidence="9" type="ORF">GCM10022231_11760</name>
</gene>
<protein>
    <submittedName>
        <fullName evidence="9">Iron chelate uptake ABC transporter family permease subunit</fullName>
    </submittedName>
</protein>
<feature type="transmembrane region" description="Helical" evidence="8">
    <location>
        <begin position="183"/>
        <end position="203"/>
    </location>
</feature>
<evidence type="ECO:0000256" key="3">
    <source>
        <dbReference type="ARBA" id="ARBA00022448"/>
    </source>
</evidence>
<comment type="caution">
    <text evidence="9">The sequence shown here is derived from an EMBL/GenBank/DDBJ whole genome shotgun (WGS) entry which is preliminary data.</text>
</comment>
<feature type="transmembrane region" description="Helical" evidence="8">
    <location>
        <begin position="123"/>
        <end position="146"/>
    </location>
</feature>
<dbReference type="InterPro" id="IPR037294">
    <property type="entry name" value="ABC_BtuC-like"/>
</dbReference>
<evidence type="ECO:0000256" key="4">
    <source>
        <dbReference type="ARBA" id="ARBA00022475"/>
    </source>
</evidence>
<evidence type="ECO:0000313" key="9">
    <source>
        <dbReference type="EMBL" id="GAA3954889.1"/>
    </source>
</evidence>
<evidence type="ECO:0000256" key="2">
    <source>
        <dbReference type="ARBA" id="ARBA00007935"/>
    </source>
</evidence>
<keyword evidence="10" id="KW-1185">Reference proteome</keyword>
<comment type="similarity">
    <text evidence="2">Belongs to the binding-protein-dependent transport system permease family. FecCD subfamily.</text>
</comment>
<dbReference type="CDD" id="cd06550">
    <property type="entry name" value="TM_ABC_iron-siderophores_like"/>
    <property type="match status" value="1"/>
</dbReference>
<keyword evidence="6 8" id="KW-1133">Transmembrane helix</keyword>
<dbReference type="RefSeq" id="WP_344781610.1">
    <property type="nucleotide sequence ID" value="NZ_BAAAZW010000003.1"/>
</dbReference>
<feature type="transmembrane region" description="Helical" evidence="8">
    <location>
        <begin position="152"/>
        <end position="171"/>
    </location>
</feature>
<keyword evidence="4" id="KW-1003">Cell membrane</keyword>
<name>A0ABP7NVE8_9ACTN</name>
<dbReference type="Proteomes" id="UP001418444">
    <property type="component" value="Unassembled WGS sequence"/>
</dbReference>
<comment type="subcellular location">
    <subcellularLocation>
        <location evidence="1">Cell membrane</location>
        <topology evidence="1">Multi-pass membrane protein</topology>
    </subcellularLocation>
</comment>
<dbReference type="PANTHER" id="PTHR30472:SF24">
    <property type="entry name" value="FERRIC ENTEROBACTIN TRANSPORT SYSTEM PERMEASE PROTEIN FEPG"/>
    <property type="match status" value="1"/>
</dbReference>
<evidence type="ECO:0000256" key="5">
    <source>
        <dbReference type="ARBA" id="ARBA00022692"/>
    </source>
</evidence>
<dbReference type="Pfam" id="PF01032">
    <property type="entry name" value="FecCD"/>
    <property type="match status" value="1"/>
</dbReference>
<keyword evidence="5 8" id="KW-0812">Transmembrane</keyword>
<evidence type="ECO:0000256" key="6">
    <source>
        <dbReference type="ARBA" id="ARBA00022989"/>
    </source>
</evidence>
<reference evidence="10" key="1">
    <citation type="journal article" date="2019" name="Int. J. Syst. Evol. Microbiol.">
        <title>The Global Catalogue of Microorganisms (GCM) 10K type strain sequencing project: providing services to taxonomists for standard genome sequencing and annotation.</title>
        <authorList>
            <consortium name="The Broad Institute Genomics Platform"/>
            <consortium name="The Broad Institute Genome Sequencing Center for Infectious Disease"/>
            <person name="Wu L."/>
            <person name="Ma J."/>
        </authorList>
    </citation>
    <scope>NUCLEOTIDE SEQUENCE [LARGE SCALE GENOMIC DNA]</scope>
    <source>
        <strain evidence="10">JCM 16923</strain>
    </source>
</reference>
<feature type="transmembrane region" description="Helical" evidence="8">
    <location>
        <begin position="338"/>
        <end position="359"/>
    </location>
</feature>
<evidence type="ECO:0000256" key="7">
    <source>
        <dbReference type="ARBA" id="ARBA00023136"/>
    </source>
</evidence>
<feature type="transmembrane region" description="Helical" evidence="8">
    <location>
        <begin position="223"/>
        <end position="243"/>
    </location>
</feature>
<keyword evidence="7 8" id="KW-0472">Membrane</keyword>
<feature type="transmembrane region" description="Helical" evidence="8">
    <location>
        <begin position="37"/>
        <end position="60"/>
    </location>
</feature>
<keyword evidence="3" id="KW-0813">Transport</keyword>
<dbReference type="Gene3D" id="1.10.3470.10">
    <property type="entry name" value="ABC transporter involved in vitamin B12 uptake, BtuC"/>
    <property type="match status" value="1"/>
</dbReference>